<reference evidence="1 2" key="1">
    <citation type="submission" date="2022-06" db="EMBL/GenBank/DDBJ databases">
        <title>Whole-genome of Asaia lannensis strain LMG 27011T.</title>
        <authorList>
            <person name="Sombolestani A."/>
        </authorList>
    </citation>
    <scope>NUCLEOTIDE SEQUENCE [LARGE SCALE GENOMIC DNA]</scope>
    <source>
        <strain evidence="1 2">NBRC 102526</strain>
    </source>
</reference>
<dbReference type="PANTHER" id="PTHR43481:SF4">
    <property type="entry name" value="GLYCEROL-1-PHOSPHATE PHOSPHOHYDROLASE 1-RELATED"/>
    <property type="match status" value="1"/>
</dbReference>
<dbReference type="InterPro" id="IPR051806">
    <property type="entry name" value="HAD-like_SPP"/>
</dbReference>
<dbReference type="NCBIfam" id="TIGR01509">
    <property type="entry name" value="HAD-SF-IA-v3"/>
    <property type="match status" value="1"/>
</dbReference>
<sequence length="204" mass="22705">MSDFKLSDYDFDAIIFDCDGTIADTLPVHFQTFREALGEQGYELTPEWYQARTGLSSGRLFEAYEKAFGVTLDRDALLARCRRLYDNHLDVLREHGFAAGIAREQFGHVPMAVASAGLKSIVISTLRTLDLLELFEHVVTVEDVKHPKPAPDLYLLAAGKLGVPPERCLVFEDTEEGLEAARNAGMRAIDVRPYLVPQSTTDGK</sequence>
<dbReference type="InterPro" id="IPR041492">
    <property type="entry name" value="HAD_2"/>
</dbReference>
<dbReference type="InterPro" id="IPR023214">
    <property type="entry name" value="HAD_sf"/>
</dbReference>
<dbReference type="RefSeq" id="WP_222546977.1">
    <property type="nucleotide sequence ID" value="NZ_BAPW01000015.1"/>
</dbReference>
<dbReference type="SFLD" id="SFLDG01129">
    <property type="entry name" value="C1.5:_HAD__Beta-PGM__Phosphata"/>
    <property type="match status" value="1"/>
</dbReference>
<evidence type="ECO:0000313" key="1">
    <source>
        <dbReference type="EMBL" id="MCO6160433.1"/>
    </source>
</evidence>
<dbReference type="PANTHER" id="PTHR43481">
    <property type="entry name" value="FRUCTOSE-1-PHOSPHATE PHOSPHATASE"/>
    <property type="match status" value="1"/>
</dbReference>
<accession>A0ABT1CHT4</accession>
<proteinExistence type="predicted"/>
<dbReference type="Pfam" id="PF13419">
    <property type="entry name" value="HAD_2"/>
    <property type="match status" value="1"/>
</dbReference>
<gene>
    <name evidence="1" type="ORF">NF685_10380</name>
</gene>
<evidence type="ECO:0000313" key="2">
    <source>
        <dbReference type="Proteomes" id="UP001523401"/>
    </source>
</evidence>
<dbReference type="InterPro" id="IPR036412">
    <property type="entry name" value="HAD-like_sf"/>
</dbReference>
<dbReference type="EMBL" id="JAMXQU010000007">
    <property type="protein sequence ID" value="MCO6160433.1"/>
    <property type="molecule type" value="Genomic_DNA"/>
</dbReference>
<dbReference type="InterPro" id="IPR023198">
    <property type="entry name" value="PGP-like_dom2"/>
</dbReference>
<dbReference type="PRINTS" id="PR00413">
    <property type="entry name" value="HADHALOGNASE"/>
</dbReference>
<organism evidence="1 2">
    <name type="scientific">Asaia lannensis NBRC 102526</name>
    <dbReference type="NCBI Taxonomy" id="1307926"/>
    <lineage>
        <taxon>Bacteria</taxon>
        <taxon>Pseudomonadati</taxon>
        <taxon>Pseudomonadota</taxon>
        <taxon>Alphaproteobacteria</taxon>
        <taxon>Acetobacterales</taxon>
        <taxon>Acetobacteraceae</taxon>
        <taxon>Asaia</taxon>
    </lineage>
</organism>
<dbReference type="Gene3D" id="1.10.150.240">
    <property type="entry name" value="Putative phosphatase, domain 2"/>
    <property type="match status" value="1"/>
</dbReference>
<keyword evidence="2" id="KW-1185">Reference proteome</keyword>
<name>A0ABT1CHT4_9PROT</name>
<dbReference type="SFLD" id="SFLDS00003">
    <property type="entry name" value="Haloacid_Dehalogenase"/>
    <property type="match status" value="1"/>
</dbReference>
<protein>
    <submittedName>
        <fullName evidence="1">HAD family phosphatase</fullName>
    </submittedName>
</protein>
<dbReference type="SUPFAM" id="SSF56784">
    <property type="entry name" value="HAD-like"/>
    <property type="match status" value="1"/>
</dbReference>
<comment type="caution">
    <text evidence="1">The sequence shown here is derived from an EMBL/GenBank/DDBJ whole genome shotgun (WGS) entry which is preliminary data.</text>
</comment>
<dbReference type="Gene3D" id="3.40.50.1000">
    <property type="entry name" value="HAD superfamily/HAD-like"/>
    <property type="match status" value="1"/>
</dbReference>
<dbReference type="Proteomes" id="UP001523401">
    <property type="component" value="Unassembled WGS sequence"/>
</dbReference>
<dbReference type="InterPro" id="IPR006439">
    <property type="entry name" value="HAD-SF_hydro_IA"/>
</dbReference>